<dbReference type="Proteomes" id="UP001237642">
    <property type="component" value="Unassembled WGS sequence"/>
</dbReference>
<evidence type="ECO:0000313" key="3">
    <source>
        <dbReference type="Proteomes" id="UP001237642"/>
    </source>
</evidence>
<gene>
    <name evidence="2" type="ORF">POM88_034402</name>
</gene>
<reference evidence="2" key="1">
    <citation type="submission" date="2023-02" db="EMBL/GenBank/DDBJ databases">
        <title>Genome of toxic invasive species Heracleum sosnowskyi carries increased number of genes despite the absence of recent whole-genome duplications.</title>
        <authorList>
            <person name="Schelkunov M."/>
            <person name="Shtratnikova V."/>
            <person name="Makarenko M."/>
            <person name="Klepikova A."/>
            <person name="Omelchenko D."/>
            <person name="Novikova G."/>
            <person name="Obukhova E."/>
            <person name="Bogdanov V."/>
            <person name="Penin A."/>
            <person name="Logacheva M."/>
        </authorList>
    </citation>
    <scope>NUCLEOTIDE SEQUENCE</scope>
    <source>
        <strain evidence="2">Hsosn_3</strain>
        <tissue evidence="2">Leaf</tissue>
    </source>
</reference>
<protein>
    <submittedName>
        <fullName evidence="2">Uncharacterized protein</fullName>
    </submittedName>
</protein>
<accession>A0AAD8MAI2</accession>
<evidence type="ECO:0000256" key="1">
    <source>
        <dbReference type="SAM" id="MobiDB-lite"/>
    </source>
</evidence>
<keyword evidence="3" id="KW-1185">Reference proteome</keyword>
<proteinExistence type="predicted"/>
<evidence type="ECO:0000313" key="2">
    <source>
        <dbReference type="EMBL" id="KAK1368310.1"/>
    </source>
</evidence>
<dbReference type="AlphaFoldDB" id="A0AAD8MAI2"/>
<dbReference type="EMBL" id="JAUIZM010000008">
    <property type="protein sequence ID" value="KAK1368310.1"/>
    <property type="molecule type" value="Genomic_DNA"/>
</dbReference>
<sequence>MSSERPPGFDGTLRPGESTVMSPTNRILNFDSEGDEGPLPTPEEQKELLLKWREEHATKQGKLMQNWEGSYTVVEVVRPGTYKLSGPDGSLIKKTLGMFHASVGFTSKLIGNPHFTSTFISAISFSIFVSV</sequence>
<reference evidence="2" key="2">
    <citation type="submission" date="2023-05" db="EMBL/GenBank/DDBJ databases">
        <authorList>
            <person name="Schelkunov M.I."/>
        </authorList>
    </citation>
    <scope>NUCLEOTIDE SEQUENCE</scope>
    <source>
        <strain evidence="2">Hsosn_3</strain>
        <tissue evidence="2">Leaf</tissue>
    </source>
</reference>
<name>A0AAD8MAI2_9APIA</name>
<feature type="region of interest" description="Disordered" evidence="1">
    <location>
        <begin position="1"/>
        <end position="42"/>
    </location>
</feature>
<organism evidence="2 3">
    <name type="scientific">Heracleum sosnowskyi</name>
    <dbReference type="NCBI Taxonomy" id="360622"/>
    <lineage>
        <taxon>Eukaryota</taxon>
        <taxon>Viridiplantae</taxon>
        <taxon>Streptophyta</taxon>
        <taxon>Embryophyta</taxon>
        <taxon>Tracheophyta</taxon>
        <taxon>Spermatophyta</taxon>
        <taxon>Magnoliopsida</taxon>
        <taxon>eudicotyledons</taxon>
        <taxon>Gunneridae</taxon>
        <taxon>Pentapetalae</taxon>
        <taxon>asterids</taxon>
        <taxon>campanulids</taxon>
        <taxon>Apiales</taxon>
        <taxon>Apiaceae</taxon>
        <taxon>Apioideae</taxon>
        <taxon>apioid superclade</taxon>
        <taxon>Tordylieae</taxon>
        <taxon>Tordyliinae</taxon>
        <taxon>Heracleum</taxon>
    </lineage>
</organism>
<comment type="caution">
    <text evidence="2">The sequence shown here is derived from an EMBL/GenBank/DDBJ whole genome shotgun (WGS) entry which is preliminary data.</text>
</comment>